<evidence type="ECO:0000256" key="1">
    <source>
        <dbReference type="ARBA" id="ARBA00023015"/>
    </source>
</evidence>
<dbReference type="PANTHER" id="PTHR30055">
    <property type="entry name" value="HTH-TYPE TRANSCRIPTIONAL REGULATOR RUTR"/>
    <property type="match status" value="1"/>
</dbReference>
<sequence length="204" mass="22171">MHTVISLECPEPVAATGIMDGVRSRENILDATRRVIGEVGFEGVNIAVVAKRAGVSRQTVYSIFGTREELVSETITHQLTALLGAYESLIDSADSLLELLVEMVIVSRSRILGDPLLHALTLSGEGNPIHHPGATDRSLGYTAQLLRPALERFPEYADRIDFLADVGVHIGWSVIVLDHPDSRSDAELRAFLTAWLAPLFTSSS</sequence>
<dbReference type="InterPro" id="IPR050109">
    <property type="entry name" value="HTH-type_TetR-like_transc_reg"/>
</dbReference>
<gene>
    <name evidence="6" type="ORF">CEY15_11865</name>
</gene>
<comment type="caution">
    <text evidence="6">The sequence shown here is derived from an EMBL/GenBank/DDBJ whole genome shotgun (WGS) entry which is preliminary data.</text>
</comment>
<dbReference type="InterPro" id="IPR009057">
    <property type="entry name" value="Homeodomain-like_sf"/>
</dbReference>
<keyword evidence="7" id="KW-1185">Reference proteome</keyword>
<dbReference type="SUPFAM" id="SSF46689">
    <property type="entry name" value="Homeodomain-like"/>
    <property type="match status" value="1"/>
</dbReference>
<dbReference type="EMBL" id="NTGA01000020">
    <property type="protein sequence ID" value="PAY22785.1"/>
    <property type="molecule type" value="Genomic_DNA"/>
</dbReference>
<evidence type="ECO:0000256" key="3">
    <source>
        <dbReference type="ARBA" id="ARBA00023163"/>
    </source>
</evidence>
<feature type="domain" description="HTH tetR-type" evidence="5">
    <location>
        <begin position="22"/>
        <end position="82"/>
    </location>
</feature>
<feature type="DNA-binding region" description="H-T-H motif" evidence="4">
    <location>
        <begin position="45"/>
        <end position="64"/>
    </location>
</feature>
<dbReference type="OrthoDB" id="4371863at2"/>
<dbReference type="Proteomes" id="UP000218810">
    <property type="component" value="Unassembled WGS sequence"/>
</dbReference>
<organism evidence="6 7">
    <name type="scientific">Dietzia natronolimnaea</name>
    <dbReference type="NCBI Taxonomy" id="161920"/>
    <lineage>
        <taxon>Bacteria</taxon>
        <taxon>Bacillati</taxon>
        <taxon>Actinomycetota</taxon>
        <taxon>Actinomycetes</taxon>
        <taxon>Mycobacteriales</taxon>
        <taxon>Dietziaceae</taxon>
        <taxon>Dietzia</taxon>
    </lineage>
</organism>
<accession>A0A2A2WNP9</accession>
<evidence type="ECO:0000256" key="2">
    <source>
        <dbReference type="ARBA" id="ARBA00023125"/>
    </source>
</evidence>
<dbReference type="GO" id="GO:0000976">
    <property type="term" value="F:transcription cis-regulatory region binding"/>
    <property type="evidence" value="ECO:0007669"/>
    <property type="project" value="TreeGrafter"/>
</dbReference>
<keyword evidence="2 4" id="KW-0238">DNA-binding</keyword>
<evidence type="ECO:0000313" key="7">
    <source>
        <dbReference type="Proteomes" id="UP000218810"/>
    </source>
</evidence>
<reference evidence="7" key="1">
    <citation type="submission" date="2017-09" db="EMBL/GenBank/DDBJ databases">
        <authorList>
            <person name="Zhang Y."/>
            <person name="Huang X."/>
            <person name="Liu J."/>
            <person name="Lu L."/>
            <person name="Peng K."/>
        </authorList>
    </citation>
    <scope>NUCLEOTIDE SEQUENCE [LARGE SCALE GENOMIC DNA]</scope>
    <source>
        <strain evidence="7">S-XJ-1</strain>
    </source>
</reference>
<dbReference type="AlphaFoldDB" id="A0A2A2WNP9"/>
<name>A0A2A2WNP9_9ACTN</name>
<keyword evidence="3" id="KW-0804">Transcription</keyword>
<proteinExistence type="predicted"/>
<keyword evidence="1" id="KW-0805">Transcription regulation</keyword>
<dbReference type="InterPro" id="IPR001647">
    <property type="entry name" value="HTH_TetR"/>
</dbReference>
<evidence type="ECO:0000259" key="5">
    <source>
        <dbReference type="PROSITE" id="PS50977"/>
    </source>
</evidence>
<protein>
    <submittedName>
        <fullName evidence="6">TetR/AcrR family transcriptional regulator</fullName>
    </submittedName>
</protein>
<dbReference type="GO" id="GO:0003700">
    <property type="term" value="F:DNA-binding transcription factor activity"/>
    <property type="evidence" value="ECO:0007669"/>
    <property type="project" value="TreeGrafter"/>
</dbReference>
<dbReference type="Gene3D" id="1.10.357.10">
    <property type="entry name" value="Tetracycline Repressor, domain 2"/>
    <property type="match status" value="1"/>
</dbReference>
<dbReference type="PROSITE" id="PS50977">
    <property type="entry name" value="HTH_TETR_2"/>
    <property type="match status" value="1"/>
</dbReference>
<evidence type="ECO:0000256" key="4">
    <source>
        <dbReference type="PROSITE-ProRule" id="PRU00335"/>
    </source>
</evidence>
<dbReference type="PANTHER" id="PTHR30055:SF234">
    <property type="entry name" value="HTH-TYPE TRANSCRIPTIONAL REGULATOR BETI"/>
    <property type="match status" value="1"/>
</dbReference>
<dbReference type="PRINTS" id="PR00455">
    <property type="entry name" value="HTHTETR"/>
</dbReference>
<evidence type="ECO:0000313" key="6">
    <source>
        <dbReference type="EMBL" id="PAY22785.1"/>
    </source>
</evidence>
<dbReference type="Pfam" id="PF00440">
    <property type="entry name" value="TetR_N"/>
    <property type="match status" value="1"/>
</dbReference>